<evidence type="ECO:0000313" key="2">
    <source>
        <dbReference type="Proteomes" id="UP000308836"/>
    </source>
</evidence>
<protein>
    <submittedName>
        <fullName evidence="1">Gamma carbonic anhydrase family protein</fullName>
    </submittedName>
</protein>
<dbReference type="Proteomes" id="UP000308836">
    <property type="component" value="Unassembled WGS sequence"/>
</dbReference>
<accession>A0AC61R8H7</accession>
<name>A0AC61R8H7_9FIRM</name>
<reference evidence="1" key="1">
    <citation type="submission" date="2019-04" db="EMBL/GenBank/DDBJ databases">
        <title>Microbes associate with the intestines of laboratory mice.</title>
        <authorList>
            <person name="Navarre W."/>
            <person name="Wong E."/>
            <person name="Huang K."/>
            <person name="Tropini C."/>
            <person name="Ng K."/>
            <person name="Yu B."/>
        </authorList>
    </citation>
    <scope>NUCLEOTIDE SEQUENCE</scope>
    <source>
        <strain evidence="1">NM09_H32</strain>
    </source>
</reference>
<sequence length="162" mass="17410">MHINTNAWIAPDACVKGHVEIESGASVWFQTVIRSEHANIRIGKNTNIQDRCVLHTDAHYDTIVEEGCTIGHGAILHGCHVHKNTLIGMGAIVLNGADIGKNSIVGAGSLVTSGKRFEEGMLIMGSPARAVRPLTEEEIEANRQNAAEYVALAAEYKAGKWA</sequence>
<comment type="caution">
    <text evidence="1">The sequence shown here is derived from an EMBL/GenBank/DDBJ whole genome shotgun (WGS) entry which is preliminary data.</text>
</comment>
<evidence type="ECO:0000313" key="1">
    <source>
        <dbReference type="EMBL" id="TGY65873.1"/>
    </source>
</evidence>
<proteinExistence type="predicted"/>
<gene>
    <name evidence="1" type="ORF">E5336_06890</name>
</gene>
<dbReference type="EMBL" id="SRYG01000012">
    <property type="protein sequence ID" value="TGY65873.1"/>
    <property type="molecule type" value="Genomic_DNA"/>
</dbReference>
<organism evidence="1 2">
    <name type="scientific">Dubosiella muris</name>
    <dbReference type="NCBI Taxonomy" id="3038133"/>
    <lineage>
        <taxon>Bacteria</taxon>
        <taxon>Bacillati</taxon>
        <taxon>Bacillota</taxon>
        <taxon>Erysipelotrichia</taxon>
        <taxon>Erysipelotrichales</taxon>
        <taxon>Erysipelotrichaceae</taxon>
        <taxon>Dubosiella</taxon>
    </lineage>
</organism>
<keyword evidence="2" id="KW-1185">Reference proteome</keyword>